<evidence type="ECO:0000256" key="1">
    <source>
        <dbReference type="SAM" id="MobiDB-lite"/>
    </source>
</evidence>
<dbReference type="RefSeq" id="WP_369736606.1">
    <property type="nucleotide sequence ID" value="NZ_JBGEDP010000001.1"/>
</dbReference>
<feature type="compositionally biased region" description="Low complexity" evidence="1">
    <location>
        <begin position="187"/>
        <end position="202"/>
    </location>
</feature>
<accession>A0ABV4BUG5</accession>
<gene>
    <name evidence="2" type="ORF">AB8998_02155</name>
</gene>
<name>A0ABV4BUG5_9MYCO</name>
<reference evidence="2 3" key="1">
    <citation type="submission" date="2024-08" db="EMBL/GenBank/DDBJ databases">
        <title>Mycobacterium servetensis sp. nov., a novel rapid-growing mycobacterial species recovered from a human patient in Zaragoza, Spain.</title>
        <authorList>
            <person name="Tristancho-Baro A.I."/>
            <person name="Buenestado-Serrano S."/>
            <person name="Garcia De Viedma D."/>
            <person name="Milagro-Beamonte A."/>
            <person name="Burillo N."/>
            <person name="Sanz S."/>
            <person name="Lopez-Calleja A.I."/>
            <person name="Penas-Utrilla D."/>
            <person name="Guardingo M."/>
            <person name="Garcia M.J."/>
            <person name="Vinuelas-Bayon J."/>
        </authorList>
    </citation>
    <scope>NUCLEOTIDE SEQUENCE [LARGE SCALE GENOMIC DNA]</scope>
    <source>
        <strain evidence="3">HUMS_12744610</strain>
    </source>
</reference>
<protein>
    <submittedName>
        <fullName evidence="2">Uncharacterized protein</fullName>
    </submittedName>
</protein>
<dbReference type="EMBL" id="JBGEDP010000001">
    <property type="protein sequence ID" value="MEY8013943.1"/>
    <property type="molecule type" value="Genomic_DNA"/>
</dbReference>
<dbReference type="Proteomes" id="UP001564760">
    <property type="component" value="Unassembled WGS sequence"/>
</dbReference>
<comment type="caution">
    <text evidence="2">The sequence shown here is derived from an EMBL/GenBank/DDBJ whole genome shotgun (WGS) entry which is preliminary data.</text>
</comment>
<sequence>MLDYDGAIEEKRDRYLDGFAAFKASLPSLLDMLDAHSRDEDIARKWGTAHEERRGFFNDAATLGRTIKAARRDIPTVTAAYADLLALDVLLAELVTLTDAGEADVIISIPRRLMDASPAEIADDLDAALDALEKARREFEHVVANTPAEIGDFRVWRGLIVTLWNVHTARRRLSALLTVAGARTRAANTPAPAVATATRPQAPAAPSPEPAPSDDPFADLF</sequence>
<organism evidence="2 3">
    <name type="scientific">Mycobacterium servetii</name>
    <dbReference type="NCBI Taxonomy" id="3237418"/>
    <lineage>
        <taxon>Bacteria</taxon>
        <taxon>Bacillati</taxon>
        <taxon>Actinomycetota</taxon>
        <taxon>Actinomycetes</taxon>
        <taxon>Mycobacteriales</taxon>
        <taxon>Mycobacteriaceae</taxon>
        <taxon>Mycobacterium</taxon>
    </lineage>
</organism>
<feature type="compositionally biased region" description="Pro residues" evidence="1">
    <location>
        <begin position="203"/>
        <end position="213"/>
    </location>
</feature>
<feature type="region of interest" description="Disordered" evidence="1">
    <location>
        <begin position="187"/>
        <end position="221"/>
    </location>
</feature>
<evidence type="ECO:0000313" key="2">
    <source>
        <dbReference type="EMBL" id="MEY8013943.1"/>
    </source>
</evidence>
<evidence type="ECO:0000313" key="3">
    <source>
        <dbReference type="Proteomes" id="UP001564760"/>
    </source>
</evidence>
<keyword evidence="3" id="KW-1185">Reference proteome</keyword>
<proteinExistence type="predicted"/>